<dbReference type="Pfam" id="PF00440">
    <property type="entry name" value="TetR_N"/>
    <property type="match status" value="1"/>
</dbReference>
<proteinExistence type="predicted"/>
<dbReference type="GO" id="GO:0003700">
    <property type="term" value="F:DNA-binding transcription factor activity"/>
    <property type="evidence" value="ECO:0007669"/>
    <property type="project" value="TreeGrafter"/>
</dbReference>
<dbReference type="Proteomes" id="UP000062973">
    <property type="component" value="Chromosome"/>
</dbReference>
<organism evidence="6 7">
    <name type="scientific">Amycolatopsis methanolica 239</name>
    <dbReference type="NCBI Taxonomy" id="1068978"/>
    <lineage>
        <taxon>Bacteria</taxon>
        <taxon>Bacillati</taxon>
        <taxon>Actinomycetota</taxon>
        <taxon>Actinomycetes</taxon>
        <taxon>Pseudonocardiales</taxon>
        <taxon>Pseudonocardiaceae</taxon>
        <taxon>Amycolatopsis</taxon>
        <taxon>Amycolatopsis methanolica group</taxon>
    </lineage>
</organism>
<dbReference type="RefSeq" id="WP_051079511.1">
    <property type="nucleotide sequence ID" value="NZ_AQUL01000001.1"/>
</dbReference>
<dbReference type="STRING" id="1068978.AMETH_1800"/>
<dbReference type="Pfam" id="PF02909">
    <property type="entry name" value="TetR_C_1"/>
    <property type="match status" value="1"/>
</dbReference>
<dbReference type="InterPro" id="IPR001647">
    <property type="entry name" value="HTH_TetR"/>
</dbReference>
<keyword evidence="7" id="KW-1185">Reference proteome</keyword>
<evidence type="ECO:0000313" key="6">
    <source>
        <dbReference type="EMBL" id="AIJ21892.1"/>
    </source>
</evidence>
<dbReference type="PANTHER" id="PTHR30055">
    <property type="entry name" value="HTH-TYPE TRANSCRIPTIONAL REGULATOR RUTR"/>
    <property type="match status" value="1"/>
</dbReference>
<dbReference type="InterPro" id="IPR036271">
    <property type="entry name" value="Tet_transcr_reg_TetR-rel_C_sf"/>
</dbReference>
<keyword evidence="1" id="KW-0805">Transcription regulation</keyword>
<keyword evidence="2 4" id="KW-0238">DNA-binding</keyword>
<dbReference type="EMBL" id="CP009110">
    <property type="protein sequence ID" value="AIJ21892.1"/>
    <property type="molecule type" value="Genomic_DNA"/>
</dbReference>
<gene>
    <name evidence="6" type="ORF">AMETH_1800</name>
</gene>
<dbReference type="GO" id="GO:0000976">
    <property type="term" value="F:transcription cis-regulatory region binding"/>
    <property type="evidence" value="ECO:0007669"/>
    <property type="project" value="TreeGrafter"/>
</dbReference>
<dbReference type="Gene3D" id="1.10.10.60">
    <property type="entry name" value="Homeodomain-like"/>
    <property type="match status" value="1"/>
</dbReference>
<dbReference type="InterPro" id="IPR009057">
    <property type="entry name" value="Homeodomain-like_sf"/>
</dbReference>
<evidence type="ECO:0000256" key="1">
    <source>
        <dbReference type="ARBA" id="ARBA00023015"/>
    </source>
</evidence>
<evidence type="ECO:0000256" key="2">
    <source>
        <dbReference type="ARBA" id="ARBA00023125"/>
    </source>
</evidence>
<evidence type="ECO:0000313" key="7">
    <source>
        <dbReference type="Proteomes" id="UP000062973"/>
    </source>
</evidence>
<dbReference type="PATRIC" id="fig|1068978.7.peg.1901"/>
<protein>
    <submittedName>
        <fullName evidence="6">Regulatory protein TetR</fullName>
    </submittedName>
</protein>
<dbReference type="GO" id="GO:0045892">
    <property type="term" value="P:negative regulation of DNA-templated transcription"/>
    <property type="evidence" value="ECO:0007669"/>
    <property type="project" value="InterPro"/>
</dbReference>
<evidence type="ECO:0000259" key="5">
    <source>
        <dbReference type="PROSITE" id="PS50977"/>
    </source>
</evidence>
<dbReference type="OrthoDB" id="2570341at2"/>
<dbReference type="HOGENOM" id="CLU_069543_0_1_11"/>
<name>A0A076MVS9_AMYME</name>
<dbReference type="KEGG" id="amq:AMETH_1800"/>
<dbReference type="InterPro" id="IPR050109">
    <property type="entry name" value="HTH-type_TetR-like_transc_reg"/>
</dbReference>
<accession>A0A076MVS9</accession>
<dbReference type="eggNOG" id="COG1309">
    <property type="taxonomic scope" value="Bacteria"/>
</dbReference>
<dbReference type="PROSITE" id="PS50977">
    <property type="entry name" value="HTH_TETR_2"/>
    <property type="match status" value="1"/>
</dbReference>
<dbReference type="PANTHER" id="PTHR30055:SF151">
    <property type="entry name" value="TRANSCRIPTIONAL REGULATORY PROTEIN"/>
    <property type="match status" value="1"/>
</dbReference>
<sequence length="257" mass="28461">MAVKDERTAMTAERTRTLELLWGGGERSTRGPKPALSVEKIVRAAIELADAEGVEALSMQRVAAAVGKTTMSLYRYVSGKDQLIELMVDYAAEEEPPKPAGEDWRAEVAVWVRAVWEFHLRHPWMLRIRMNGPPSGPRQLAWMEAGMRAISGLGLTGAEMIWAMTFLDGAVRELARISLDMAEAQREAGITGLEADADFAAGLRKYLDPERFPMLAATIAEGTFDPDTEESSILPDLEFGVQRLLDGLEAYARRRKP</sequence>
<evidence type="ECO:0000256" key="4">
    <source>
        <dbReference type="PROSITE-ProRule" id="PRU00335"/>
    </source>
</evidence>
<keyword evidence="3" id="KW-0804">Transcription</keyword>
<dbReference type="Gene3D" id="1.10.357.10">
    <property type="entry name" value="Tetracycline Repressor, domain 2"/>
    <property type="match status" value="1"/>
</dbReference>
<dbReference type="AlphaFoldDB" id="A0A076MVS9"/>
<evidence type="ECO:0000256" key="3">
    <source>
        <dbReference type="ARBA" id="ARBA00023163"/>
    </source>
</evidence>
<dbReference type="InterPro" id="IPR004111">
    <property type="entry name" value="Repressor_TetR_C"/>
</dbReference>
<dbReference type="SUPFAM" id="SSF46689">
    <property type="entry name" value="Homeodomain-like"/>
    <property type="match status" value="1"/>
</dbReference>
<dbReference type="SUPFAM" id="SSF48498">
    <property type="entry name" value="Tetracyclin repressor-like, C-terminal domain"/>
    <property type="match status" value="1"/>
</dbReference>
<reference evidence="6 7" key="1">
    <citation type="submission" date="2014-07" db="EMBL/GenBank/DDBJ databases">
        <title>Whole Genome Sequence of the Amycolatopsis methanolica 239.</title>
        <authorList>
            <person name="Tang B."/>
        </authorList>
    </citation>
    <scope>NUCLEOTIDE SEQUENCE [LARGE SCALE GENOMIC DNA]</scope>
    <source>
        <strain evidence="6 7">239</strain>
    </source>
</reference>
<feature type="DNA-binding region" description="H-T-H motif" evidence="4">
    <location>
        <begin position="58"/>
        <end position="77"/>
    </location>
</feature>
<feature type="domain" description="HTH tetR-type" evidence="5">
    <location>
        <begin position="35"/>
        <end position="95"/>
    </location>
</feature>